<name>A0AAE0AIY3_9ROSI</name>
<dbReference type="EMBL" id="JANJYJ010000004">
    <property type="protein sequence ID" value="KAK3218912.1"/>
    <property type="molecule type" value="Genomic_DNA"/>
</dbReference>
<proteinExistence type="predicted"/>
<dbReference type="Proteomes" id="UP001281410">
    <property type="component" value="Unassembled WGS sequence"/>
</dbReference>
<gene>
    <name evidence="1" type="ORF">Dsin_012882</name>
</gene>
<evidence type="ECO:0000313" key="2">
    <source>
        <dbReference type="Proteomes" id="UP001281410"/>
    </source>
</evidence>
<accession>A0AAE0AIY3</accession>
<comment type="caution">
    <text evidence="1">The sequence shown here is derived from an EMBL/GenBank/DDBJ whole genome shotgun (WGS) entry which is preliminary data.</text>
</comment>
<protein>
    <submittedName>
        <fullName evidence="1">Uncharacterized protein</fullName>
    </submittedName>
</protein>
<evidence type="ECO:0000313" key="1">
    <source>
        <dbReference type="EMBL" id="KAK3218912.1"/>
    </source>
</evidence>
<dbReference type="AlphaFoldDB" id="A0AAE0AIY3"/>
<sequence length="98" mass="11097">MASQQPRNPQQGYFEDLETGQDVKAVAVAVLEDLDDERLGEAEVEPLRLERAVSAAILASASVSLWVFKMLKIRSKRRVLWDLNHCLKQRAMSLAFKL</sequence>
<reference evidence="1" key="1">
    <citation type="journal article" date="2023" name="Plant J.">
        <title>Genome sequences and population genomics provide insights into the demographic history, inbreeding, and mutation load of two 'living fossil' tree species of Dipteronia.</title>
        <authorList>
            <person name="Feng Y."/>
            <person name="Comes H.P."/>
            <person name="Chen J."/>
            <person name="Zhu S."/>
            <person name="Lu R."/>
            <person name="Zhang X."/>
            <person name="Li P."/>
            <person name="Qiu J."/>
            <person name="Olsen K.M."/>
            <person name="Qiu Y."/>
        </authorList>
    </citation>
    <scope>NUCLEOTIDE SEQUENCE</scope>
    <source>
        <strain evidence="1">NBL</strain>
    </source>
</reference>
<organism evidence="1 2">
    <name type="scientific">Dipteronia sinensis</name>
    <dbReference type="NCBI Taxonomy" id="43782"/>
    <lineage>
        <taxon>Eukaryota</taxon>
        <taxon>Viridiplantae</taxon>
        <taxon>Streptophyta</taxon>
        <taxon>Embryophyta</taxon>
        <taxon>Tracheophyta</taxon>
        <taxon>Spermatophyta</taxon>
        <taxon>Magnoliopsida</taxon>
        <taxon>eudicotyledons</taxon>
        <taxon>Gunneridae</taxon>
        <taxon>Pentapetalae</taxon>
        <taxon>rosids</taxon>
        <taxon>malvids</taxon>
        <taxon>Sapindales</taxon>
        <taxon>Sapindaceae</taxon>
        <taxon>Hippocastanoideae</taxon>
        <taxon>Acereae</taxon>
        <taxon>Dipteronia</taxon>
    </lineage>
</organism>
<keyword evidence="2" id="KW-1185">Reference proteome</keyword>